<dbReference type="Gene3D" id="3.40.30.10">
    <property type="entry name" value="Glutaredoxin"/>
    <property type="match status" value="1"/>
</dbReference>
<protein>
    <submittedName>
        <fullName evidence="10">Protein-disulfide reductase</fullName>
    </submittedName>
</protein>
<evidence type="ECO:0000256" key="7">
    <source>
        <dbReference type="SAM" id="Phobius"/>
    </source>
</evidence>
<evidence type="ECO:0000313" key="10">
    <source>
        <dbReference type="EMBL" id="NKZ38525.1"/>
    </source>
</evidence>
<keyword evidence="11" id="KW-1185">Reference proteome</keyword>
<dbReference type="SUPFAM" id="SSF52833">
    <property type="entry name" value="Thioredoxin-like"/>
    <property type="match status" value="1"/>
</dbReference>
<evidence type="ECO:0000256" key="8">
    <source>
        <dbReference type="SAM" id="SignalP"/>
    </source>
</evidence>
<dbReference type="EMBL" id="JAAZQD010000002">
    <property type="protein sequence ID" value="NKZ38525.1"/>
    <property type="molecule type" value="Genomic_DNA"/>
</dbReference>
<evidence type="ECO:0000256" key="1">
    <source>
        <dbReference type="ARBA" id="ARBA00004651"/>
    </source>
</evidence>
<keyword evidence="3 7" id="KW-0812">Transmembrane</keyword>
<keyword evidence="5 7" id="KW-1133">Transmembrane helix</keyword>
<keyword evidence="6 7" id="KW-0472">Membrane</keyword>
<feature type="chain" id="PRO_5032611112" evidence="8">
    <location>
        <begin position="24"/>
        <end position="735"/>
    </location>
</feature>
<evidence type="ECO:0000259" key="9">
    <source>
        <dbReference type="PROSITE" id="PS51352"/>
    </source>
</evidence>
<feature type="transmembrane region" description="Helical" evidence="7">
    <location>
        <begin position="559"/>
        <end position="577"/>
    </location>
</feature>
<dbReference type="SUPFAM" id="SSF74863">
    <property type="entry name" value="Thiol:disulfide interchange protein DsbD, N-terminal domain (DsbD-alpha)"/>
    <property type="match status" value="2"/>
</dbReference>
<feature type="transmembrane region" description="Helical" evidence="7">
    <location>
        <begin position="461"/>
        <end position="485"/>
    </location>
</feature>
<feature type="domain" description="Thioredoxin" evidence="9">
    <location>
        <begin position="606"/>
        <end position="735"/>
    </location>
</feature>
<dbReference type="InterPro" id="IPR035671">
    <property type="entry name" value="DsbD_gamma"/>
</dbReference>
<evidence type="ECO:0000256" key="2">
    <source>
        <dbReference type="ARBA" id="ARBA00022475"/>
    </source>
</evidence>
<dbReference type="Proteomes" id="UP000541636">
    <property type="component" value="Unassembled WGS sequence"/>
</dbReference>
<dbReference type="GO" id="GO:0015035">
    <property type="term" value="F:protein-disulfide reductase activity"/>
    <property type="evidence" value="ECO:0007669"/>
    <property type="project" value="TreeGrafter"/>
</dbReference>
<dbReference type="CDD" id="cd02953">
    <property type="entry name" value="DsbDgamma"/>
    <property type="match status" value="1"/>
</dbReference>
<dbReference type="PANTHER" id="PTHR32234">
    <property type="entry name" value="THIOL:DISULFIDE INTERCHANGE PROTEIN DSBD"/>
    <property type="match status" value="1"/>
</dbReference>
<feature type="transmembrane region" description="Helical" evidence="7">
    <location>
        <begin position="491"/>
        <end position="515"/>
    </location>
</feature>
<dbReference type="GO" id="GO:0045454">
    <property type="term" value="P:cell redox homeostasis"/>
    <property type="evidence" value="ECO:0007669"/>
    <property type="project" value="TreeGrafter"/>
</dbReference>
<evidence type="ECO:0000256" key="3">
    <source>
        <dbReference type="ARBA" id="ARBA00022692"/>
    </source>
</evidence>
<organism evidence="10 11">
    <name type="scientific">Oleiagrimonas citrea</name>
    <dbReference type="NCBI Taxonomy" id="1665687"/>
    <lineage>
        <taxon>Bacteria</taxon>
        <taxon>Pseudomonadati</taxon>
        <taxon>Pseudomonadota</taxon>
        <taxon>Gammaproteobacteria</taxon>
        <taxon>Lysobacterales</taxon>
        <taxon>Rhodanobacteraceae</taxon>
        <taxon>Oleiagrimonas</taxon>
    </lineage>
</organism>
<evidence type="ECO:0000256" key="4">
    <source>
        <dbReference type="ARBA" id="ARBA00022748"/>
    </source>
</evidence>
<evidence type="ECO:0000313" key="11">
    <source>
        <dbReference type="Proteomes" id="UP000541636"/>
    </source>
</evidence>
<dbReference type="InterPro" id="IPR036249">
    <property type="entry name" value="Thioredoxin-like_sf"/>
</dbReference>
<keyword evidence="4" id="KW-0201">Cytochrome c-type biogenesis</keyword>
<feature type="transmembrane region" description="Helical" evidence="7">
    <location>
        <begin position="535"/>
        <end position="553"/>
    </location>
</feature>
<proteinExistence type="predicted"/>
<dbReference type="Pfam" id="PF02683">
    <property type="entry name" value="DsbD_TM"/>
    <property type="match status" value="1"/>
</dbReference>
<keyword evidence="2" id="KW-1003">Cell membrane</keyword>
<dbReference type="InterPro" id="IPR028250">
    <property type="entry name" value="DsbDN"/>
</dbReference>
<evidence type="ECO:0000256" key="6">
    <source>
        <dbReference type="ARBA" id="ARBA00023136"/>
    </source>
</evidence>
<feature type="transmembrane region" description="Helical" evidence="7">
    <location>
        <begin position="380"/>
        <end position="399"/>
    </location>
</feature>
<keyword evidence="8" id="KW-0732">Signal</keyword>
<dbReference type="GO" id="GO:0017004">
    <property type="term" value="P:cytochrome complex assembly"/>
    <property type="evidence" value="ECO:0007669"/>
    <property type="project" value="UniProtKB-KW"/>
</dbReference>
<feature type="transmembrane region" description="Helical" evidence="7">
    <location>
        <begin position="335"/>
        <end position="359"/>
    </location>
</feature>
<feature type="transmembrane region" description="Helical" evidence="7">
    <location>
        <begin position="419"/>
        <end position="440"/>
    </location>
</feature>
<comment type="caution">
    <text evidence="10">The sequence shown here is derived from an EMBL/GenBank/DDBJ whole genome shotgun (WGS) entry which is preliminary data.</text>
</comment>
<dbReference type="InterPro" id="IPR003834">
    <property type="entry name" value="Cyt_c_assmbl_TM_dom"/>
</dbReference>
<dbReference type="Pfam" id="PF11412">
    <property type="entry name" value="DsbD_N"/>
    <property type="match status" value="2"/>
</dbReference>
<dbReference type="InterPro" id="IPR013766">
    <property type="entry name" value="Thioredoxin_domain"/>
</dbReference>
<feature type="transmembrane region" description="Helical" evidence="7">
    <location>
        <begin position="589"/>
        <end position="608"/>
    </location>
</feature>
<accession>A0A846ZJP7</accession>
<gene>
    <name evidence="10" type="ORF">HF690_06075</name>
</gene>
<dbReference type="Pfam" id="PF13899">
    <property type="entry name" value="Thioredoxin_7"/>
    <property type="match status" value="1"/>
</dbReference>
<feature type="signal peptide" evidence="8">
    <location>
        <begin position="1"/>
        <end position="23"/>
    </location>
</feature>
<dbReference type="Gene3D" id="2.60.40.1250">
    <property type="entry name" value="Thiol:disulfide interchange protein DsbD, N-terminal domain"/>
    <property type="match status" value="2"/>
</dbReference>
<dbReference type="AlphaFoldDB" id="A0A846ZJP7"/>
<dbReference type="RefSeq" id="WP_168608815.1">
    <property type="nucleotide sequence ID" value="NZ_JAAZQD010000002.1"/>
</dbReference>
<dbReference type="PANTHER" id="PTHR32234:SF3">
    <property type="entry name" value="SUPPRESSION OF COPPER SENSITIVITY PROTEIN"/>
    <property type="match status" value="1"/>
</dbReference>
<dbReference type="PROSITE" id="PS51352">
    <property type="entry name" value="THIOREDOXIN_2"/>
    <property type="match status" value="1"/>
</dbReference>
<evidence type="ECO:0000256" key="5">
    <source>
        <dbReference type="ARBA" id="ARBA00022989"/>
    </source>
</evidence>
<dbReference type="InterPro" id="IPR036929">
    <property type="entry name" value="DsbDN_sf"/>
</dbReference>
<comment type="subcellular location">
    <subcellularLocation>
        <location evidence="1">Cell membrane</location>
        <topology evidence="1">Multi-pass membrane protein</topology>
    </subcellularLocation>
</comment>
<reference evidence="10 11" key="1">
    <citation type="journal article" date="2017" name="Int. J. Syst. Evol. Microbiol.">
        <title>Oleiagrimonas citrea sp. nov., a marine bacterium isolated from tidal flat sediment and emended description of the genus Oleiagrimonas Fang et al. 2015 and Oleiagrimonas soli.</title>
        <authorList>
            <person name="Yang S.H."/>
            <person name="Seo H.S."/>
            <person name="Seong C.N."/>
            <person name="Kwon K.K."/>
        </authorList>
    </citation>
    <scope>NUCLEOTIDE SEQUENCE [LARGE SCALE GENOMIC DNA]</scope>
    <source>
        <strain evidence="10 11">MEBiC09124</strain>
    </source>
</reference>
<name>A0A846ZJP7_9GAMM</name>
<sequence>MHLLFRRSALLLLTALLALCALAPPLAAQEVDGLLPVEQAYQVTAEVRTPGTIHLHWTIAPDYYLYRSRISAKASGGAATLGSLQLPDGLKEHDEYLGDIEIYHHAIDATLPYTLQDKNAKTLTLAVKMQGCHEVDPKICYPPYTKTLTMTLPGNGAATPGKAGGNDLLTAIGKNSSEMLTDGGKNASSGDALPAEQAFRFEAIATAPNTLLLRWSMPKGYYLYRDKTHLALLDADGAKLGTPQWPNGTAYHDEYSGDSIVYFDQVEVPLPITRGRADHVKLQAQFQGCLEDGICYPVMTRTVDVALPPGTGTSSPGTTASTAHAPAPAAMSQSLLTVLLLALGGGLLLNLMPCVLPVLSLKAVSLIEGREGPKVAHHRALAYAAGVLLSFAVVGLAVIALRQAGMASGWGFQLQQPVFVGVLVYILLAMGLSYSGVVHFGAGLAGTGQSLTAKSGLSGDFFTGVLAVVVASPCTAPAMGAALAYAFAAPWYSALLVFLVLGLGLALPFLLIGYFPKLGAWLPKPGAWMETLKQVLAFPLYLTAAWLAWVLANQRGADGVGLLLVGAVLLALALWWIERSRHRGAPSKVLAGALLLIALVPLALIHRVPTPAAMASTHADMGMVAFTPAKLAELRKQGTPVFVDMTADWCITCKANEHAVLNTDAFRDLLKRTGTVYMKGDWTNENPAITAFLKRWNSPGVPVYVVFGKNGAEGVKLPSVLTAGIVRRAVEKAAQ</sequence>
<dbReference type="GO" id="GO:0005886">
    <property type="term" value="C:plasma membrane"/>
    <property type="evidence" value="ECO:0007669"/>
    <property type="project" value="UniProtKB-SubCell"/>
</dbReference>